<reference evidence="4 5" key="1">
    <citation type="submission" date="2017-04" db="EMBL/GenBank/DDBJ databases">
        <title>Genome sequencing of [Candida] sorbophila.</title>
        <authorList>
            <person name="Ahn J.O."/>
        </authorList>
    </citation>
    <scope>NUCLEOTIDE SEQUENCE [LARGE SCALE GENOMIC DNA]</scope>
    <source>
        <strain evidence="4 5">DS02</strain>
    </source>
</reference>
<dbReference type="GO" id="GO:0005938">
    <property type="term" value="C:cell cortex"/>
    <property type="evidence" value="ECO:0007669"/>
    <property type="project" value="TreeGrafter"/>
</dbReference>
<dbReference type="GeneID" id="36514119"/>
<feature type="compositionally biased region" description="Low complexity" evidence="2">
    <location>
        <begin position="428"/>
        <end position="438"/>
    </location>
</feature>
<dbReference type="Pfam" id="PF00620">
    <property type="entry name" value="RhoGAP"/>
    <property type="match status" value="1"/>
</dbReference>
<dbReference type="STRING" id="45607.A0A2T0FCQ9"/>
<feature type="compositionally biased region" description="Polar residues" evidence="2">
    <location>
        <begin position="439"/>
        <end position="450"/>
    </location>
</feature>
<dbReference type="SUPFAM" id="SSF48350">
    <property type="entry name" value="GTPase activation domain, GAP"/>
    <property type="match status" value="1"/>
</dbReference>
<feature type="compositionally biased region" description="Basic and acidic residues" evidence="2">
    <location>
        <begin position="334"/>
        <end position="349"/>
    </location>
</feature>
<evidence type="ECO:0000313" key="5">
    <source>
        <dbReference type="Proteomes" id="UP000238350"/>
    </source>
</evidence>
<dbReference type="PANTHER" id="PTHR15228">
    <property type="entry name" value="SPERMATHECAL PHYSIOLOGY VARIANT"/>
    <property type="match status" value="1"/>
</dbReference>
<gene>
    <name evidence="4" type="ORF">B9G98_00370</name>
</gene>
<feature type="region of interest" description="Disordered" evidence="2">
    <location>
        <begin position="334"/>
        <end position="359"/>
    </location>
</feature>
<dbReference type="SMART" id="SM00324">
    <property type="entry name" value="RhoGAP"/>
    <property type="match status" value="1"/>
</dbReference>
<feature type="region of interest" description="Disordered" evidence="2">
    <location>
        <begin position="379"/>
        <end position="513"/>
    </location>
</feature>
<evidence type="ECO:0000259" key="3">
    <source>
        <dbReference type="PROSITE" id="PS50238"/>
    </source>
</evidence>
<dbReference type="RefSeq" id="XP_024662696.1">
    <property type="nucleotide sequence ID" value="XM_024806928.1"/>
</dbReference>
<sequence length="513" mass="57277">MPEATLSSSPSKHLTSWWRSFKQRDESNESSSSLASRPHLPHMSQSSSAITKERSISDPPVEVSNQGRKVTIPRAVLDSPIFGVPLATSIKYASVRISLTDKEGESFVYGYVPVVVAKTAMFIKKEGKTVDGIFRVSGSTRRVNVLKDVFNLAPRFGKDVDWQGFNVHDASSLLRRYFSSLPESIIPLKGYDTFRAPILEAPQLRAYMENQATLLNPALAEGVEEIHMDSTIEAQTQEAIVKYQRLIFTLPPINLHLLVYLLDLLSVVASNSELNRMPAYNLSAVFQPTILANPQHTNVEEYLVSRLAVEFIIIHARPILQKVEELAREEHEKLKELQGKPQAHTKEPVEEQPQLSVPEIITPAETPTNEEVFPAKLTVSGLQEDANEPSEPKRHRRRHSKSLSSVPPASNDSNRQQPGWNRRKPTSTEEPTNESTTSLAGAQSSTTTASFEEGDDAVAPRPRKESLKSRWRRSLMILRPSDEDDSAGLSPSMSWFKAKRNRDDTPLSQSPTS</sequence>
<name>A0A2T0FCQ9_9ASCO</name>
<evidence type="ECO:0000256" key="1">
    <source>
        <dbReference type="ARBA" id="ARBA00022468"/>
    </source>
</evidence>
<keyword evidence="1" id="KW-0343">GTPase activation</keyword>
<dbReference type="GO" id="GO:0060237">
    <property type="term" value="P:regulation of fungal-type cell wall organization"/>
    <property type="evidence" value="ECO:0007669"/>
    <property type="project" value="TreeGrafter"/>
</dbReference>
<dbReference type="GO" id="GO:0007165">
    <property type="term" value="P:signal transduction"/>
    <property type="evidence" value="ECO:0007669"/>
    <property type="project" value="InterPro"/>
</dbReference>
<dbReference type="Proteomes" id="UP000238350">
    <property type="component" value="Unassembled WGS sequence"/>
</dbReference>
<dbReference type="OrthoDB" id="3196451at2759"/>
<dbReference type="InterPro" id="IPR051025">
    <property type="entry name" value="RhoGAP"/>
</dbReference>
<keyword evidence="5" id="KW-1185">Reference proteome</keyword>
<proteinExistence type="predicted"/>
<dbReference type="AlphaFoldDB" id="A0A2T0FCQ9"/>
<feature type="compositionally biased region" description="Polar residues" evidence="2">
    <location>
        <begin position="407"/>
        <end position="419"/>
    </location>
</feature>
<feature type="domain" description="Rho-GAP" evidence="3">
    <location>
        <begin position="97"/>
        <end position="320"/>
    </location>
</feature>
<dbReference type="InterPro" id="IPR000198">
    <property type="entry name" value="RhoGAP_dom"/>
</dbReference>
<dbReference type="PANTHER" id="PTHR15228:SF25">
    <property type="entry name" value="F-BAR DOMAIN-CONTAINING PROTEIN"/>
    <property type="match status" value="1"/>
</dbReference>
<dbReference type="GO" id="GO:0005096">
    <property type="term" value="F:GTPase activator activity"/>
    <property type="evidence" value="ECO:0007669"/>
    <property type="project" value="UniProtKB-KW"/>
</dbReference>
<dbReference type="Gene3D" id="1.10.555.10">
    <property type="entry name" value="Rho GTPase activation protein"/>
    <property type="match status" value="1"/>
</dbReference>
<protein>
    <submittedName>
        <fullName evidence="4">GTPase-activating protein SAC7</fullName>
    </submittedName>
</protein>
<comment type="caution">
    <text evidence="4">The sequence shown here is derived from an EMBL/GenBank/DDBJ whole genome shotgun (WGS) entry which is preliminary data.</text>
</comment>
<organism evidence="4 5">
    <name type="scientific">Wickerhamiella sorbophila</name>
    <dbReference type="NCBI Taxonomy" id="45607"/>
    <lineage>
        <taxon>Eukaryota</taxon>
        <taxon>Fungi</taxon>
        <taxon>Dikarya</taxon>
        <taxon>Ascomycota</taxon>
        <taxon>Saccharomycotina</taxon>
        <taxon>Dipodascomycetes</taxon>
        <taxon>Dipodascales</taxon>
        <taxon>Trichomonascaceae</taxon>
        <taxon>Wickerhamiella</taxon>
    </lineage>
</organism>
<dbReference type="InterPro" id="IPR008936">
    <property type="entry name" value="Rho_GTPase_activation_prot"/>
</dbReference>
<dbReference type="PROSITE" id="PS50238">
    <property type="entry name" value="RHOGAP"/>
    <property type="match status" value="1"/>
</dbReference>
<feature type="region of interest" description="Disordered" evidence="2">
    <location>
        <begin position="28"/>
        <end position="65"/>
    </location>
</feature>
<evidence type="ECO:0000313" key="4">
    <source>
        <dbReference type="EMBL" id="PRT52750.1"/>
    </source>
</evidence>
<dbReference type="EMBL" id="NDIQ01000001">
    <property type="protein sequence ID" value="PRT52750.1"/>
    <property type="molecule type" value="Genomic_DNA"/>
</dbReference>
<evidence type="ECO:0000256" key="2">
    <source>
        <dbReference type="SAM" id="MobiDB-lite"/>
    </source>
</evidence>
<accession>A0A2T0FCQ9</accession>